<evidence type="ECO:0000256" key="6">
    <source>
        <dbReference type="ARBA" id="ARBA00022490"/>
    </source>
</evidence>
<evidence type="ECO:0000256" key="2">
    <source>
        <dbReference type="ARBA" id="ARBA00004990"/>
    </source>
</evidence>
<evidence type="ECO:0000256" key="5">
    <source>
        <dbReference type="ARBA" id="ARBA00014155"/>
    </source>
</evidence>
<dbReference type="PANTHER" id="PTHR21299:SF1">
    <property type="entry name" value="PANTOATE--BETA-ALANINE LIGASE"/>
    <property type="match status" value="1"/>
</dbReference>
<dbReference type="Gene3D" id="3.30.1300.10">
    <property type="entry name" value="Pantoate-beta-alanine ligase, C-terminal domain"/>
    <property type="match status" value="1"/>
</dbReference>
<evidence type="ECO:0000256" key="10">
    <source>
        <dbReference type="ARBA" id="ARBA00022840"/>
    </source>
</evidence>
<evidence type="ECO:0000256" key="11">
    <source>
        <dbReference type="ARBA" id="ARBA00048258"/>
    </source>
</evidence>
<comment type="pathway">
    <text evidence="2 13">Cofactor biosynthesis; (R)-pantothenate biosynthesis; (R)-pantothenate from (R)-pantoate and beta-alanine: step 1/1.</text>
</comment>
<reference evidence="14 15" key="1">
    <citation type="submission" date="2018-08" db="EMBL/GenBank/DDBJ databases">
        <title>Genomic Encyclopedia of Type Strains, Phase IV (KMG-IV): sequencing the most valuable type-strain genomes for metagenomic binning, comparative biology and taxonomic classification.</title>
        <authorList>
            <person name="Goeker M."/>
        </authorList>
    </citation>
    <scope>NUCLEOTIDE SEQUENCE [LARGE SCALE GENOMIC DNA]</scope>
    <source>
        <strain evidence="14 15">BW863</strain>
    </source>
</reference>
<dbReference type="InterPro" id="IPR042176">
    <property type="entry name" value="Pantoate_ligase_C"/>
</dbReference>
<evidence type="ECO:0000256" key="8">
    <source>
        <dbReference type="ARBA" id="ARBA00022655"/>
    </source>
</evidence>
<dbReference type="Pfam" id="PF02569">
    <property type="entry name" value="Pantoate_ligase"/>
    <property type="match status" value="1"/>
</dbReference>
<evidence type="ECO:0000313" key="14">
    <source>
        <dbReference type="EMBL" id="REF85922.1"/>
    </source>
</evidence>
<keyword evidence="9 13" id="KW-0547">Nucleotide-binding</keyword>
<comment type="function">
    <text evidence="12 13">Catalyzes the condensation of pantoate with beta-alanine in an ATP-dependent reaction via a pantoyl-adenylate intermediate.</text>
</comment>
<dbReference type="NCBIfam" id="TIGR00018">
    <property type="entry name" value="panC"/>
    <property type="match status" value="1"/>
</dbReference>
<dbReference type="GO" id="GO:0005524">
    <property type="term" value="F:ATP binding"/>
    <property type="evidence" value="ECO:0007669"/>
    <property type="project" value="UniProtKB-KW"/>
</dbReference>
<keyword evidence="7 13" id="KW-0436">Ligase</keyword>
<dbReference type="OrthoDB" id="9773087at2"/>
<feature type="binding site" evidence="13">
    <location>
        <begin position="150"/>
        <end position="153"/>
    </location>
    <ligand>
        <name>ATP</name>
        <dbReference type="ChEBI" id="CHEBI:30616"/>
    </ligand>
</feature>
<dbReference type="GO" id="GO:0005829">
    <property type="term" value="C:cytosol"/>
    <property type="evidence" value="ECO:0007669"/>
    <property type="project" value="TreeGrafter"/>
</dbReference>
<dbReference type="InterPro" id="IPR003721">
    <property type="entry name" value="Pantoate_ligase"/>
</dbReference>
<comment type="similarity">
    <text evidence="3 13">Belongs to the pantothenate synthetase family.</text>
</comment>
<dbReference type="FunFam" id="3.40.50.620:FF:000114">
    <property type="entry name" value="Pantothenate synthetase"/>
    <property type="match status" value="1"/>
</dbReference>
<dbReference type="Gene3D" id="3.40.50.620">
    <property type="entry name" value="HUPs"/>
    <property type="match status" value="1"/>
</dbReference>
<dbReference type="RefSeq" id="WP_115836520.1">
    <property type="nucleotide sequence ID" value="NZ_CP025086.1"/>
</dbReference>
<dbReference type="PANTHER" id="PTHR21299">
    <property type="entry name" value="CYTIDYLATE KINASE/PANTOATE-BETA-ALANINE LIGASE"/>
    <property type="match status" value="1"/>
</dbReference>
<evidence type="ECO:0000256" key="9">
    <source>
        <dbReference type="ARBA" id="ARBA00022741"/>
    </source>
</evidence>
<feature type="binding site" evidence="13">
    <location>
        <position position="179"/>
    </location>
    <ligand>
        <name>ATP</name>
        <dbReference type="ChEBI" id="CHEBI:30616"/>
    </ligand>
</feature>
<accession>A0A3D9YYF6</accession>
<feature type="binding site" evidence="13">
    <location>
        <position position="156"/>
    </location>
    <ligand>
        <name>(R)-pantoate</name>
        <dbReference type="ChEBI" id="CHEBI:15980"/>
    </ligand>
</feature>
<dbReference type="InterPro" id="IPR014729">
    <property type="entry name" value="Rossmann-like_a/b/a_fold"/>
</dbReference>
<dbReference type="Proteomes" id="UP000256900">
    <property type="component" value="Unassembled WGS sequence"/>
</dbReference>
<comment type="miscellaneous">
    <text evidence="13">The reaction proceeds by a bi uni uni bi ping pong mechanism.</text>
</comment>
<comment type="subcellular location">
    <subcellularLocation>
        <location evidence="1 13">Cytoplasm</location>
    </subcellularLocation>
</comment>
<evidence type="ECO:0000256" key="7">
    <source>
        <dbReference type="ARBA" id="ARBA00022598"/>
    </source>
</evidence>
<dbReference type="CDD" id="cd00560">
    <property type="entry name" value="PanC"/>
    <property type="match status" value="1"/>
</dbReference>
<dbReference type="GO" id="GO:0004592">
    <property type="term" value="F:pantoate-beta-alanine ligase activity"/>
    <property type="evidence" value="ECO:0007669"/>
    <property type="project" value="UniProtKB-UniRule"/>
</dbReference>
<feature type="binding site" evidence="13">
    <location>
        <position position="63"/>
    </location>
    <ligand>
        <name>(R)-pantoate</name>
        <dbReference type="ChEBI" id="CHEBI:15980"/>
    </ligand>
</feature>
<feature type="binding site" evidence="13">
    <location>
        <begin position="32"/>
        <end position="39"/>
    </location>
    <ligand>
        <name>ATP</name>
        <dbReference type="ChEBI" id="CHEBI:30616"/>
    </ligand>
</feature>
<protein>
    <recommendedName>
        <fullName evidence="5 13">Pantothenate synthetase</fullName>
        <shortName evidence="13">PS</shortName>
        <ecNumber evidence="4 13">6.3.2.1</ecNumber>
    </recommendedName>
    <alternativeName>
        <fullName evidence="13">Pantoate--beta-alanine ligase</fullName>
    </alternativeName>
    <alternativeName>
        <fullName evidence="13">Pantoate-activating enzyme</fullName>
    </alternativeName>
</protein>
<keyword evidence="6 13" id="KW-0963">Cytoplasm</keyword>
<feature type="binding site" evidence="13">
    <location>
        <begin position="187"/>
        <end position="190"/>
    </location>
    <ligand>
        <name>ATP</name>
        <dbReference type="ChEBI" id="CHEBI:30616"/>
    </ligand>
</feature>
<feature type="binding site" evidence="13">
    <location>
        <position position="63"/>
    </location>
    <ligand>
        <name>beta-alanine</name>
        <dbReference type="ChEBI" id="CHEBI:57966"/>
    </ligand>
</feature>
<feature type="active site" description="Proton donor" evidence="13">
    <location>
        <position position="39"/>
    </location>
</feature>
<comment type="caution">
    <text evidence="14">The sequence shown here is derived from an EMBL/GenBank/DDBJ whole genome shotgun (WGS) entry which is preliminary data.</text>
</comment>
<keyword evidence="8 13" id="KW-0566">Pantothenate biosynthesis</keyword>
<evidence type="ECO:0000256" key="4">
    <source>
        <dbReference type="ARBA" id="ARBA00012219"/>
    </source>
</evidence>
<dbReference type="GO" id="GO:0015940">
    <property type="term" value="P:pantothenate biosynthetic process"/>
    <property type="evidence" value="ECO:0007669"/>
    <property type="project" value="UniProtKB-UniRule"/>
</dbReference>
<keyword evidence="10 13" id="KW-0067">ATP-binding</keyword>
<proteinExistence type="inferred from homology"/>
<gene>
    <name evidence="13" type="primary">panC</name>
    <name evidence="14" type="ORF">DES32_1962</name>
</gene>
<comment type="catalytic activity">
    <reaction evidence="11 13">
        <text>(R)-pantoate + beta-alanine + ATP = (R)-pantothenate + AMP + diphosphate + H(+)</text>
        <dbReference type="Rhea" id="RHEA:10912"/>
        <dbReference type="ChEBI" id="CHEBI:15378"/>
        <dbReference type="ChEBI" id="CHEBI:15980"/>
        <dbReference type="ChEBI" id="CHEBI:29032"/>
        <dbReference type="ChEBI" id="CHEBI:30616"/>
        <dbReference type="ChEBI" id="CHEBI:33019"/>
        <dbReference type="ChEBI" id="CHEBI:57966"/>
        <dbReference type="ChEBI" id="CHEBI:456215"/>
        <dbReference type="EC" id="6.3.2.1"/>
    </reaction>
</comment>
<evidence type="ECO:0000256" key="1">
    <source>
        <dbReference type="ARBA" id="ARBA00004496"/>
    </source>
</evidence>
<name>A0A3D9YYF6_9HYPH</name>
<comment type="subunit">
    <text evidence="13">Homodimer.</text>
</comment>
<dbReference type="UniPathway" id="UPA00028">
    <property type="reaction ID" value="UER00005"/>
</dbReference>
<evidence type="ECO:0000313" key="15">
    <source>
        <dbReference type="Proteomes" id="UP000256900"/>
    </source>
</evidence>
<evidence type="ECO:0000256" key="13">
    <source>
        <dbReference type="HAMAP-Rule" id="MF_00158"/>
    </source>
</evidence>
<evidence type="ECO:0000256" key="3">
    <source>
        <dbReference type="ARBA" id="ARBA00009256"/>
    </source>
</evidence>
<dbReference type="EMBL" id="QUMO01000003">
    <property type="protein sequence ID" value="REF85922.1"/>
    <property type="molecule type" value="Genomic_DNA"/>
</dbReference>
<keyword evidence="15" id="KW-1185">Reference proteome</keyword>
<sequence length="281" mass="29653">MGIEIARDVAALRRTVARWRAEGARIALVPTMGALHEGHLSLVQEAGARADRIIMSIFVNPTQFAPTEDFAAYPRSFDKDVAAFAAAGGDLVFAPEVAEVYPPGFVTKVSLGGPATAGLEDKFRPDHFAGVATIVAKLLIMAAPDVAIFGEKDYQQLAVIRRMARDLNLEAEIVGAPTIRAADGLALSSRNVYLGLNERGAAPLLHAALERCRAAILRGVPVASAVDSARDALTEAGFAVDYVAARHAETLAPVAARGESPIRLLVAARIGTTRLIDNIGV</sequence>
<evidence type="ECO:0000256" key="12">
    <source>
        <dbReference type="ARBA" id="ARBA00055042"/>
    </source>
</evidence>
<dbReference type="HAMAP" id="MF_00158">
    <property type="entry name" value="PanC"/>
    <property type="match status" value="1"/>
</dbReference>
<organism evidence="14 15">
    <name type="scientific">Methylovirgula ligni</name>
    <dbReference type="NCBI Taxonomy" id="569860"/>
    <lineage>
        <taxon>Bacteria</taxon>
        <taxon>Pseudomonadati</taxon>
        <taxon>Pseudomonadota</taxon>
        <taxon>Alphaproteobacteria</taxon>
        <taxon>Hyphomicrobiales</taxon>
        <taxon>Beijerinckiaceae</taxon>
        <taxon>Methylovirgula</taxon>
    </lineage>
</organism>
<dbReference type="SUPFAM" id="SSF52374">
    <property type="entry name" value="Nucleotidylyl transferase"/>
    <property type="match status" value="1"/>
</dbReference>
<dbReference type="AlphaFoldDB" id="A0A3D9YYF6"/>
<dbReference type="EC" id="6.3.2.1" evidence="4 13"/>